<reference evidence="1" key="1">
    <citation type="journal article" date="2020" name="Stud. Mycol.">
        <title>101 Dothideomycetes genomes: a test case for predicting lifestyles and emergence of pathogens.</title>
        <authorList>
            <person name="Haridas S."/>
            <person name="Albert R."/>
            <person name="Binder M."/>
            <person name="Bloem J."/>
            <person name="Labutti K."/>
            <person name="Salamov A."/>
            <person name="Andreopoulos B."/>
            <person name="Baker S."/>
            <person name="Barry K."/>
            <person name="Bills G."/>
            <person name="Bluhm B."/>
            <person name="Cannon C."/>
            <person name="Castanera R."/>
            <person name="Culley D."/>
            <person name="Daum C."/>
            <person name="Ezra D."/>
            <person name="Gonzalez J."/>
            <person name="Henrissat B."/>
            <person name="Kuo A."/>
            <person name="Liang C."/>
            <person name="Lipzen A."/>
            <person name="Lutzoni F."/>
            <person name="Magnuson J."/>
            <person name="Mondo S."/>
            <person name="Nolan M."/>
            <person name="Ohm R."/>
            <person name="Pangilinan J."/>
            <person name="Park H.-J."/>
            <person name="Ramirez L."/>
            <person name="Alfaro M."/>
            <person name="Sun H."/>
            <person name="Tritt A."/>
            <person name="Yoshinaga Y."/>
            <person name="Zwiers L.-H."/>
            <person name="Turgeon B."/>
            <person name="Goodwin S."/>
            <person name="Spatafora J."/>
            <person name="Crous P."/>
            <person name="Grigoriev I."/>
        </authorList>
    </citation>
    <scope>NUCLEOTIDE SEQUENCE</scope>
    <source>
        <strain evidence="1">CBS 279.74</strain>
    </source>
</reference>
<protein>
    <submittedName>
        <fullName evidence="1">Uncharacterized protein</fullName>
    </submittedName>
</protein>
<evidence type="ECO:0000313" key="1">
    <source>
        <dbReference type="EMBL" id="KAF2704139.1"/>
    </source>
</evidence>
<dbReference type="AlphaFoldDB" id="A0A6G1JU49"/>
<keyword evidence="2" id="KW-1185">Reference proteome</keyword>
<proteinExistence type="predicted"/>
<name>A0A6G1JU49_9PLEO</name>
<accession>A0A6G1JU49</accession>
<organism evidence="1 2">
    <name type="scientific">Pleomassaria siparia CBS 279.74</name>
    <dbReference type="NCBI Taxonomy" id="1314801"/>
    <lineage>
        <taxon>Eukaryota</taxon>
        <taxon>Fungi</taxon>
        <taxon>Dikarya</taxon>
        <taxon>Ascomycota</taxon>
        <taxon>Pezizomycotina</taxon>
        <taxon>Dothideomycetes</taxon>
        <taxon>Pleosporomycetidae</taxon>
        <taxon>Pleosporales</taxon>
        <taxon>Pleomassariaceae</taxon>
        <taxon>Pleomassaria</taxon>
    </lineage>
</organism>
<dbReference type="EMBL" id="MU005783">
    <property type="protein sequence ID" value="KAF2704139.1"/>
    <property type="molecule type" value="Genomic_DNA"/>
</dbReference>
<sequence length="288" mass="33163">MATLLGLPRELRDEIIRAVLYSPPVVPRNVERTITRRDFGGPFFNRIHRFDAEQMYRPTALGLLLANHQIAEETSQILSREAPAFAVDIAIVNECWLWPAWRLIPTKTKTNSYIERLDVHLRLCCTPEHRIYQSGFAQRHPLNLHIFDPVLQTLFTFLDSFTVEGAAGDLTFSPKNGIRQQVEWLEHEIRVKRLNFNIITVRPPNEELPYEQVSGRVVKGLKHLINDPLYAADPTTSCAFEDWLYLSTCSLAGRYSTLPTPDILHHTGFVDFYLDGKLAHNLDLARYR</sequence>
<evidence type="ECO:0000313" key="2">
    <source>
        <dbReference type="Proteomes" id="UP000799428"/>
    </source>
</evidence>
<gene>
    <name evidence="1" type="ORF">K504DRAFT_507161</name>
</gene>
<dbReference type="OrthoDB" id="2823490at2759"/>
<dbReference type="Proteomes" id="UP000799428">
    <property type="component" value="Unassembled WGS sequence"/>
</dbReference>